<dbReference type="Proteomes" id="UP000002318">
    <property type="component" value="Chromosome"/>
</dbReference>
<sequence length="188" mass="20650">MLSGMETIPAGRYGVILPNDTLSSAITSLQTRLYRELGLFQARFFPPMVPLFLLKHSDFSEERPVRSEEGRSIGKEIRTALPGLLHYTTPKAFSDGSMGLPLREDESNALSSLLSGISGAQALSSIETVILILPGNTQKKEKEKNEALRLAKNCFPTGGTLTKWKPALLDIKTIDEDGISWTLYPLIS</sequence>
<dbReference type="HOGENOM" id="CLU_1440242_0_0_12"/>
<dbReference type="AlphaFoldDB" id="E1R8X1"/>
<evidence type="ECO:0000313" key="1">
    <source>
        <dbReference type="EMBL" id="ADK81878.1"/>
    </source>
</evidence>
<dbReference type="STRING" id="573413.Spirs_2774"/>
<organism evidence="1 2">
    <name type="scientific">Sediminispirochaeta smaragdinae (strain DSM 11293 / JCM 15392 / SEBR 4228)</name>
    <name type="common">Spirochaeta smaragdinae</name>
    <dbReference type="NCBI Taxonomy" id="573413"/>
    <lineage>
        <taxon>Bacteria</taxon>
        <taxon>Pseudomonadati</taxon>
        <taxon>Spirochaetota</taxon>
        <taxon>Spirochaetia</taxon>
        <taxon>Spirochaetales</taxon>
        <taxon>Spirochaetaceae</taxon>
        <taxon>Sediminispirochaeta</taxon>
    </lineage>
</organism>
<gene>
    <name evidence="1" type="ordered locus">Spirs_2774</name>
</gene>
<name>E1R8X1_SEDSS</name>
<proteinExistence type="predicted"/>
<dbReference type="EMBL" id="CP002116">
    <property type="protein sequence ID" value="ADK81878.1"/>
    <property type="molecule type" value="Genomic_DNA"/>
</dbReference>
<keyword evidence="2" id="KW-1185">Reference proteome</keyword>
<evidence type="ECO:0000313" key="2">
    <source>
        <dbReference type="Proteomes" id="UP000002318"/>
    </source>
</evidence>
<dbReference type="KEGG" id="ssm:Spirs_2774"/>
<dbReference type="RefSeq" id="WP_013255339.1">
    <property type="nucleotide sequence ID" value="NC_014364.1"/>
</dbReference>
<protein>
    <submittedName>
        <fullName evidence="1">Uncharacterized protein</fullName>
    </submittedName>
</protein>
<accession>E1R8X1</accession>
<dbReference type="OrthoDB" id="9824317at2"/>
<reference evidence="1 2" key="1">
    <citation type="journal article" date="2010" name="Stand. Genomic Sci.">
        <title>Complete genome sequence of Spirochaeta smaragdinae type strain (SEBR 4228).</title>
        <authorList>
            <person name="Mavromatis K."/>
            <person name="Yasawong M."/>
            <person name="Chertkov O."/>
            <person name="Lapidus A."/>
            <person name="Lucas S."/>
            <person name="Nolan M."/>
            <person name="Del Rio T.G."/>
            <person name="Tice H."/>
            <person name="Cheng J.F."/>
            <person name="Pitluck S."/>
            <person name="Liolios K."/>
            <person name="Ivanova N."/>
            <person name="Tapia R."/>
            <person name="Han C."/>
            <person name="Bruce D."/>
            <person name="Goodwin L."/>
            <person name="Pati A."/>
            <person name="Chen A."/>
            <person name="Palaniappan K."/>
            <person name="Land M."/>
            <person name="Hauser L."/>
            <person name="Chang Y.J."/>
            <person name="Jeffries C.D."/>
            <person name="Detter J.C."/>
            <person name="Rohde M."/>
            <person name="Brambilla E."/>
            <person name="Spring S."/>
            <person name="Goker M."/>
            <person name="Sikorski J."/>
            <person name="Woyke T."/>
            <person name="Bristow J."/>
            <person name="Eisen J.A."/>
            <person name="Markowitz V."/>
            <person name="Hugenholtz P."/>
            <person name="Klenk H.P."/>
            <person name="Kyrpides N.C."/>
        </authorList>
    </citation>
    <scope>NUCLEOTIDE SEQUENCE [LARGE SCALE GENOMIC DNA]</scope>
    <source>
        <strain evidence="2">DSM 11293 / JCM 15392 / SEBR 4228</strain>
    </source>
</reference>